<evidence type="ECO:0000256" key="1">
    <source>
        <dbReference type="SAM" id="MobiDB-lite"/>
    </source>
</evidence>
<protein>
    <recommendedName>
        <fullName evidence="4">Nucleotidyltransferase domain-containing protein</fullName>
    </recommendedName>
</protein>
<organism evidence="2 3">
    <name type="scientific">Nocardioides humi</name>
    <dbReference type="NCBI Taxonomy" id="449461"/>
    <lineage>
        <taxon>Bacteria</taxon>
        <taxon>Bacillati</taxon>
        <taxon>Actinomycetota</taxon>
        <taxon>Actinomycetes</taxon>
        <taxon>Propionibacteriales</taxon>
        <taxon>Nocardioidaceae</taxon>
        <taxon>Nocardioides</taxon>
    </lineage>
</organism>
<name>A0ABN2AP62_9ACTN</name>
<reference evidence="2 3" key="1">
    <citation type="journal article" date="2019" name="Int. J. Syst. Evol. Microbiol.">
        <title>The Global Catalogue of Microorganisms (GCM) 10K type strain sequencing project: providing services to taxonomists for standard genome sequencing and annotation.</title>
        <authorList>
            <consortium name="The Broad Institute Genomics Platform"/>
            <consortium name="The Broad Institute Genome Sequencing Center for Infectious Disease"/>
            <person name="Wu L."/>
            <person name="Ma J."/>
        </authorList>
    </citation>
    <scope>NUCLEOTIDE SEQUENCE [LARGE SCALE GENOMIC DNA]</scope>
    <source>
        <strain evidence="2 3">JCM 14942</strain>
    </source>
</reference>
<dbReference type="EMBL" id="BAAAOR010000024">
    <property type="protein sequence ID" value="GAA1523742.1"/>
    <property type="molecule type" value="Genomic_DNA"/>
</dbReference>
<comment type="caution">
    <text evidence="2">The sequence shown here is derived from an EMBL/GenBank/DDBJ whole genome shotgun (WGS) entry which is preliminary data.</text>
</comment>
<feature type="compositionally biased region" description="Basic and acidic residues" evidence="1">
    <location>
        <begin position="1"/>
        <end position="15"/>
    </location>
</feature>
<dbReference type="Pfam" id="PF10706">
    <property type="entry name" value="Aminoglyc_resit"/>
    <property type="match status" value="1"/>
</dbReference>
<feature type="region of interest" description="Disordered" evidence="1">
    <location>
        <begin position="1"/>
        <end position="36"/>
    </location>
</feature>
<keyword evidence="3" id="KW-1185">Reference proteome</keyword>
<gene>
    <name evidence="2" type="ORF">GCM10009788_29410</name>
</gene>
<dbReference type="Proteomes" id="UP001500842">
    <property type="component" value="Unassembled WGS sequence"/>
</dbReference>
<evidence type="ECO:0000313" key="2">
    <source>
        <dbReference type="EMBL" id="GAA1523742.1"/>
    </source>
</evidence>
<dbReference type="SUPFAM" id="SSF81301">
    <property type="entry name" value="Nucleotidyltransferase"/>
    <property type="match status" value="1"/>
</dbReference>
<dbReference type="Gene3D" id="3.30.460.40">
    <property type="match status" value="1"/>
</dbReference>
<evidence type="ECO:0000313" key="3">
    <source>
        <dbReference type="Proteomes" id="UP001500842"/>
    </source>
</evidence>
<evidence type="ECO:0008006" key="4">
    <source>
        <dbReference type="Google" id="ProtNLM"/>
    </source>
</evidence>
<proteinExistence type="predicted"/>
<accession>A0ABN2AP62</accession>
<sequence>MLRPPAEDVERHEAHPATGTRPDAGHPPGYPDHVGSDHLREALKLVAVLLKEAGVPFALAGSYGLWARGGPEPDHDVDFMIAEEDAPRVEDVLAESGLESVRMPVLPATVLMAGDNPFARALLGLLAALGVAPATHDHTATSDSGKE</sequence>
<dbReference type="InterPro" id="IPR019646">
    <property type="entry name" value="Aminoglyc_AdlTrfase"/>
</dbReference>
<dbReference type="InterPro" id="IPR043519">
    <property type="entry name" value="NT_sf"/>
</dbReference>